<gene>
    <name evidence="6" type="ORF">SAMN05216214_105165</name>
</gene>
<dbReference type="EMBL" id="FOAS01000005">
    <property type="protein sequence ID" value="SEK82211.1"/>
    <property type="molecule type" value="Genomic_DNA"/>
</dbReference>
<evidence type="ECO:0000256" key="2">
    <source>
        <dbReference type="ARBA" id="ARBA00023125"/>
    </source>
</evidence>
<accession>A0A1H7K5P6</accession>
<dbReference type="PROSITE" id="PS01124">
    <property type="entry name" value="HTH_ARAC_FAMILY_2"/>
    <property type="match status" value="1"/>
</dbReference>
<evidence type="ECO:0000256" key="3">
    <source>
        <dbReference type="ARBA" id="ARBA00023163"/>
    </source>
</evidence>
<dbReference type="GO" id="GO:0003700">
    <property type="term" value="F:DNA-binding transcription factor activity"/>
    <property type="evidence" value="ECO:0007669"/>
    <property type="project" value="InterPro"/>
</dbReference>
<keyword evidence="3" id="KW-0804">Transcription</keyword>
<dbReference type="Proteomes" id="UP000185766">
    <property type="component" value="Unassembled WGS sequence"/>
</dbReference>
<keyword evidence="2" id="KW-0238">DNA-binding</keyword>
<reference evidence="6 7" key="1">
    <citation type="submission" date="2016-10" db="EMBL/GenBank/DDBJ databases">
        <authorList>
            <person name="de Groot N.N."/>
        </authorList>
    </citation>
    <scope>NUCLEOTIDE SEQUENCE [LARGE SCALE GENOMIC DNA]</scope>
    <source>
        <strain evidence="6 7">JCM 19513</strain>
    </source>
</reference>
<dbReference type="InterPro" id="IPR009057">
    <property type="entry name" value="Homeodomain-like_sf"/>
</dbReference>
<dbReference type="SUPFAM" id="SSF51182">
    <property type="entry name" value="RmlC-like cupins"/>
    <property type="match status" value="1"/>
</dbReference>
<feature type="domain" description="HTH araC/xylS-type" evidence="5">
    <location>
        <begin position="154"/>
        <end position="252"/>
    </location>
</feature>
<protein>
    <submittedName>
        <fullName evidence="6">Helix-turn-helix domain-containing protein</fullName>
    </submittedName>
</protein>
<dbReference type="SMART" id="SM00342">
    <property type="entry name" value="HTH_ARAC"/>
    <property type="match status" value="1"/>
</dbReference>
<dbReference type="SUPFAM" id="SSF46689">
    <property type="entry name" value="Homeodomain-like"/>
    <property type="match status" value="2"/>
</dbReference>
<dbReference type="Gene3D" id="2.60.120.10">
    <property type="entry name" value="Jelly Rolls"/>
    <property type="match status" value="1"/>
</dbReference>
<proteinExistence type="predicted"/>
<dbReference type="PANTHER" id="PTHR46796">
    <property type="entry name" value="HTH-TYPE TRANSCRIPTIONAL ACTIVATOR RHAS-RELATED"/>
    <property type="match status" value="1"/>
</dbReference>
<dbReference type="InterPro" id="IPR018060">
    <property type="entry name" value="HTH_AraC"/>
</dbReference>
<dbReference type="STRING" id="1429083.GCA_001885685_01259"/>
<name>A0A1H7K5P6_9GAMM</name>
<dbReference type="GO" id="GO:0043565">
    <property type="term" value="F:sequence-specific DNA binding"/>
    <property type="evidence" value="ECO:0007669"/>
    <property type="project" value="InterPro"/>
</dbReference>
<dbReference type="InterPro" id="IPR050204">
    <property type="entry name" value="AraC_XylS_family_regulators"/>
</dbReference>
<dbReference type="AlphaFoldDB" id="A0A1H7K5P6"/>
<evidence type="ECO:0000256" key="1">
    <source>
        <dbReference type="ARBA" id="ARBA00023015"/>
    </source>
</evidence>
<organism evidence="6 7">
    <name type="scientific">Atopomonas hussainii</name>
    <dbReference type="NCBI Taxonomy" id="1429083"/>
    <lineage>
        <taxon>Bacteria</taxon>
        <taxon>Pseudomonadati</taxon>
        <taxon>Pseudomonadota</taxon>
        <taxon>Gammaproteobacteria</taxon>
        <taxon>Pseudomonadales</taxon>
        <taxon>Pseudomonadaceae</taxon>
        <taxon>Atopomonas</taxon>
    </lineage>
</organism>
<evidence type="ECO:0000313" key="6">
    <source>
        <dbReference type="EMBL" id="SEK82211.1"/>
    </source>
</evidence>
<keyword evidence="1" id="KW-0805">Transcription regulation</keyword>
<comment type="function">
    <text evidence="4">Regulatory protein of the TOL plasmid xyl operons. XylS activates the xylXYZLTEGFJQKIH operon required for the degradation of toluene, m-xylene and p-xylene.</text>
</comment>
<dbReference type="PANTHER" id="PTHR46796:SF10">
    <property type="entry name" value="TRANSCRIPTIONAL ACTIVATOR FEAR"/>
    <property type="match status" value="1"/>
</dbReference>
<dbReference type="InterPro" id="IPR014710">
    <property type="entry name" value="RmlC-like_jellyroll"/>
</dbReference>
<keyword evidence="7" id="KW-1185">Reference proteome</keyword>
<dbReference type="Pfam" id="PF12833">
    <property type="entry name" value="HTH_18"/>
    <property type="match status" value="1"/>
</dbReference>
<evidence type="ECO:0000259" key="5">
    <source>
        <dbReference type="PROSITE" id="PS01124"/>
    </source>
</evidence>
<dbReference type="Gene3D" id="1.10.10.60">
    <property type="entry name" value="Homeodomain-like"/>
    <property type="match status" value="1"/>
</dbReference>
<dbReference type="InterPro" id="IPR011051">
    <property type="entry name" value="RmlC_Cupin_sf"/>
</dbReference>
<evidence type="ECO:0000256" key="4">
    <source>
        <dbReference type="ARBA" id="ARBA00037345"/>
    </source>
</evidence>
<evidence type="ECO:0000313" key="7">
    <source>
        <dbReference type="Proteomes" id="UP000185766"/>
    </source>
</evidence>
<dbReference type="RefSeq" id="WP_074866504.1">
    <property type="nucleotide sequence ID" value="NZ_FOAS01000005.1"/>
</dbReference>
<sequence length="252" mass="27474">MFTARLLPLSAQAHTHAHSHHQLVLGVKGCAEFELAGRGGAVSAQHACLVPGSVAHAFAGQGDNRMLILDGEADTGAEAHAADRHMLTQLFEQPRFATLDADFISLKHYAVAELQRFGHDAHLARALGSMLLRALHVRLFAEPVATQNGRFDVAALQSYVRSQLRRRISVAELAAQVHMSPAHFSACFKQATGQTPYQFVLRERLAEAQRLLRESSASLTAIAEACGFANQAALSHAMRRYLGLSPKHWRSS</sequence>